<comment type="caution">
    <text evidence="2">The sequence shown here is derived from an EMBL/GenBank/DDBJ whole genome shotgun (WGS) entry which is preliminary data.</text>
</comment>
<evidence type="ECO:0000313" key="3">
    <source>
        <dbReference type="Proteomes" id="UP000838756"/>
    </source>
</evidence>
<feature type="non-terminal residue" evidence="2">
    <location>
        <position position="126"/>
    </location>
</feature>
<dbReference type="EMBL" id="CAKXAJ010017777">
    <property type="protein sequence ID" value="CAH2217153.1"/>
    <property type="molecule type" value="Genomic_DNA"/>
</dbReference>
<gene>
    <name evidence="2" type="primary">jg1491</name>
    <name evidence="2" type="ORF">PAEG_LOCUS5071</name>
</gene>
<evidence type="ECO:0000256" key="1">
    <source>
        <dbReference type="SAM" id="MobiDB-lite"/>
    </source>
</evidence>
<reference evidence="2" key="1">
    <citation type="submission" date="2022-03" db="EMBL/GenBank/DDBJ databases">
        <authorList>
            <person name="Lindestad O."/>
        </authorList>
    </citation>
    <scope>NUCLEOTIDE SEQUENCE</scope>
</reference>
<feature type="region of interest" description="Disordered" evidence="1">
    <location>
        <begin position="1"/>
        <end position="69"/>
    </location>
</feature>
<organism evidence="2 3">
    <name type="scientific">Pararge aegeria aegeria</name>
    <dbReference type="NCBI Taxonomy" id="348720"/>
    <lineage>
        <taxon>Eukaryota</taxon>
        <taxon>Metazoa</taxon>
        <taxon>Ecdysozoa</taxon>
        <taxon>Arthropoda</taxon>
        <taxon>Hexapoda</taxon>
        <taxon>Insecta</taxon>
        <taxon>Pterygota</taxon>
        <taxon>Neoptera</taxon>
        <taxon>Endopterygota</taxon>
        <taxon>Lepidoptera</taxon>
        <taxon>Glossata</taxon>
        <taxon>Ditrysia</taxon>
        <taxon>Papilionoidea</taxon>
        <taxon>Nymphalidae</taxon>
        <taxon>Satyrinae</taxon>
        <taxon>Satyrini</taxon>
        <taxon>Parargina</taxon>
        <taxon>Pararge</taxon>
    </lineage>
</organism>
<name>A0A8S4QQN9_9NEOP</name>
<feature type="compositionally biased region" description="Low complexity" evidence="1">
    <location>
        <begin position="24"/>
        <end position="35"/>
    </location>
</feature>
<protein>
    <submittedName>
        <fullName evidence="2">Jg1491 protein</fullName>
    </submittedName>
</protein>
<feature type="compositionally biased region" description="Low complexity" evidence="1">
    <location>
        <begin position="49"/>
        <end position="62"/>
    </location>
</feature>
<evidence type="ECO:0000313" key="2">
    <source>
        <dbReference type="EMBL" id="CAH2217153.1"/>
    </source>
</evidence>
<accession>A0A8S4QQN9</accession>
<dbReference type="Proteomes" id="UP000838756">
    <property type="component" value="Unassembled WGS sequence"/>
</dbReference>
<proteinExistence type="predicted"/>
<dbReference type="AlphaFoldDB" id="A0A8S4QQN9"/>
<keyword evidence="3" id="KW-1185">Reference proteome</keyword>
<sequence length="126" mass="13605">MADELSSGRDGAPGPQTRSRRSNRAVAVRGGASARTPVVARYSRRDDSVSPSSRNSSMSRCSTPVSRGNYGVRSAMTELRVAAEEQKEAAFNRFLQGRIVGQEARTAVLDAEEEPASEESCREDPT</sequence>